<evidence type="ECO:0008006" key="5">
    <source>
        <dbReference type="Google" id="ProtNLM"/>
    </source>
</evidence>
<organism evidence="3 4">
    <name type="scientific">Clostridium disporicum</name>
    <dbReference type="NCBI Taxonomy" id="84024"/>
    <lineage>
        <taxon>Bacteria</taxon>
        <taxon>Bacillati</taxon>
        <taxon>Bacillota</taxon>
        <taxon>Clostridia</taxon>
        <taxon>Eubacteriales</taxon>
        <taxon>Clostridiaceae</taxon>
        <taxon>Clostridium</taxon>
    </lineage>
</organism>
<dbReference type="RefSeq" id="WP_055267858.1">
    <property type="nucleotide sequence ID" value="NZ_CABIXQ010000025.1"/>
</dbReference>
<feature type="coiled-coil region" evidence="1">
    <location>
        <begin position="334"/>
        <end position="368"/>
    </location>
</feature>
<feature type="region of interest" description="Disordered" evidence="2">
    <location>
        <begin position="383"/>
        <end position="402"/>
    </location>
</feature>
<dbReference type="AlphaFoldDB" id="A0A174KFN3"/>
<name>A0A174KFN3_9CLOT</name>
<sequence>MRKKDILELKKRLKKDHCTFTKMCGCYVSGEKHVILKFRETFLNLEEDDYHKYLEIAKKVMSGTIGNNILQLEFPLNEDLVNEKQISLMQLKSSALKDDALLDSFYESIIENYDYTGNFLILLYHDAYDVITKTKDNAKLDESEEVYEYVLCAICPVSLTAPGLRYYEDENRIKARDRDWVVEAPANGFIFPAFINRSSDVNSIMYYTKNAKDPHYELMEYALGCPSKQTATIQKETFQEIIKGSFGADEKKADKVFMEVQESINNMIEEYNSMYEDVADAEPILISSKDIQNILVESGVPEELAPKIEKSYAANFGNDLPLAESLIDPKVLKANEQRKKEEHLVRQVEMLQNKLEQVKQEAAADKVTNNFTEVNEGNVELENATEDNTSEALENTTEEPVENNLEENNMDATEETNYATLENDVDEAANATVESDEVAADYDVILQVKPEKIPQIKSQIIDGKKFIMIPIDEDEQTTVNGLDDLI</sequence>
<evidence type="ECO:0000256" key="2">
    <source>
        <dbReference type="SAM" id="MobiDB-lite"/>
    </source>
</evidence>
<dbReference type="OrthoDB" id="1642058at2"/>
<proteinExistence type="predicted"/>
<reference evidence="3 4" key="1">
    <citation type="submission" date="2015-09" db="EMBL/GenBank/DDBJ databases">
        <authorList>
            <consortium name="Pathogen Informatics"/>
        </authorList>
    </citation>
    <scope>NUCLEOTIDE SEQUENCE [LARGE SCALE GENOMIC DNA]</scope>
    <source>
        <strain evidence="3 4">2789STDY5834856</strain>
    </source>
</reference>
<dbReference type="InterPro" id="IPR025466">
    <property type="entry name" value="DUF4317"/>
</dbReference>
<protein>
    <recommendedName>
        <fullName evidence="5">DUF4317 domain-containing protein</fullName>
    </recommendedName>
</protein>
<dbReference type="Pfam" id="PF14199">
    <property type="entry name" value="DUF4317"/>
    <property type="match status" value="1"/>
</dbReference>
<gene>
    <name evidence="3" type="ORF">ERS852471_02959</name>
</gene>
<dbReference type="Proteomes" id="UP000095594">
    <property type="component" value="Unassembled WGS sequence"/>
</dbReference>
<keyword evidence="1" id="KW-0175">Coiled coil</keyword>
<evidence type="ECO:0000256" key="1">
    <source>
        <dbReference type="SAM" id="Coils"/>
    </source>
</evidence>
<dbReference type="EMBL" id="CYZX01000025">
    <property type="protein sequence ID" value="CUP08415.1"/>
    <property type="molecule type" value="Genomic_DNA"/>
</dbReference>
<evidence type="ECO:0000313" key="4">
    <source>
        <dbReference type="Proteomes" id="UP000095594"/>
    </source>
</evidence>
<accession>A0A174KFN3</accession>
<evidence type="ECO:0000313" key="3">
    <source>
        <dbReference type="EMBL" id="CUP08415.1"/>
    </source>
</evidence>